<evidence type="ECO:0000256" key="2">
    <source>
        <dbReference type="RuleBase" id="RU364082"/>
    </source>
</evidence>
<feature type="domain" description="RmlD-like substrate binding" evidence="3">
    <location>
        <begin position="1"/>
        <end position="251"/>
    </location>
</feature>
<reference evidence="4" key="2">
    <citation type="submission" date="2021-04" db="EMBL/GenBank/DDBJ databases">
        <authorList>
            <person name="Gilroy R."/>
        </authorList>
    </citation>
    <scope>NUCLEOTIDE SEQUENCE</scope>
    <source>
        <strain evidence="4">ChiBcec1-1630</strain>
    </source>
</reference>
<dbReference type="SUPFAM" id="SSF51735">
    <property type="entry name" value="NAD(P)-binding Rossmann-fold domains"/>
    <property type="match status" value="1"/>
</dbReference>
<evidence type="ECO:0000259" key="3">
    <source>
        <dbReference type="Pfam" id="PF04321"/>
    </source>
</evidence>
<comment type="pathway">
    <text evidence="2">Carbohydrate biosynthesis; dTDP-L-rhamnose biosynthesis.</text>
</comment>
<dbReference type="GO" id="GO:0008831">
    <property type="term" value="F:dTDP-4-dehydrorhamnose reductase activity"/>
    <property type="evidence" value="ECO:0007669"/>
    <property type="project" value="UniProtKB-EC"/>
</dbReference>
<keyword evidence="2" id="KW-0521">NADP</keyword>
<evidence type="ECO:0000313" key="5">
    <source>
        <dbReference type="Proteomes" id="UP000823922"/>
    </source>
</evidence>
<reference evidence="4" key="1">
    <citation type="journal article" date="2021" name="PeerJ">
        <title>Extensive microbial diversity within the chicken gut microbiome revealed by metagenomics and culture.</title>
        <authorList>
            <person name="Gilroy R."/>
            <person name="Ravi A."/>
            <person name="Getino M."/>
            <person name="Pursley I."/>
            <person name="Horton D.L."/>
            <person name="Alikhan N.F."/>
            <person name="Baker D."/>
            <person name="Gharbi K."/>
            <person name="Hall N."/>
            <person name="Watson M."/>
            <person name="Adriaenssens E.M."/>
            <person name="Foster-Nyarko E."/>
            <person name="Jarju S."/>
            <person name="Secka A."/>
            <person name="Antonio M."/>
            <person name="Oren A."/>
            <person name="Chaudhuri R.R."/>
            <person name="La Ragione R."/>
            <person name="Hildebrand F."/>
            <person name="Pallen M.J."/>
        </authorList>
    </citation>
    <scope>NUCLEOTIDE SEQUENCE</scope>
    <source>
        <strain evidence="4">ChiBcec1-1630</strain>
    </source>
</reference>
<comment type="caution">
    <text evidence="4">The sequence shown here is derived from an EMBL/GenBank/DDBJ whole genome shotgun (WGS) entry which is preliminary data.</text>
</comment>
<proteinExistence type="inferred from homology"/>
<sequence>MRIMLTGAGGFLGSRLFTYYREKYEVWAPSHKELDFTREESARKAVQDFHPDVLLHCGAISDVGTCERDPELSMRVNVEGTRYLARACKVTGTRMIMCSSDQVYFRKMGEKESLEEYLRPHREEEHCSPVPVYGKHKLLAEAACFEEQPDSVILRLTWMYGELTEEEQRKGRRNLADMLEEMLRKGKMQSFYKTDYRGVTDVWEVVCNMETAWKLPAGIYNFGSPACGSIYEIVRDTMEEFGAEGLVEALEGSNGPRNLCMAPEKMLYAGIHFLSAREGLEHYLKDRKNTSLSGKR</sequence>
<dbReference type="InterPro" id="IPR029903">
    <property type="entry name" value="RmlD-like-bd"/>
</dbReference>
<dbReference type="GO" id="GO:0006556">
    <property type="term" value="P:S-adenosylmethionine biosynthetic process"/>
    <property type="evidence" value="ECO:0007669"/>
    <property type="project" value="TreeGrafter"/>
</dbReference>
<gene>
    <name evidence="4" type="ORF">H9926_11110</name>
</gene>
<dbReference type="GO" id="GO:0048269">
    <property type="term" value="C:methionine adenosyltransferase complex"/>
    <property type="evidence" value="ECO:0007669"/>
    <property type="project" value="TreeGrafter"/>
</dbReference>
<dbReference type="Pfam" id="PF04321">
    <property type="entry name" value="RmlD_sub_bind"/>
    <property type="match status" value="1"/>
</dbReference>
<dbReference type="PANTHER" id="PTHR10491:SF4">
    <property type="entry name" value="METHIONINE ADENOSYLTRANSFERASE 2 SUBUNIT BETA"/>
    <property type="match status" value="1"/>
</dbReference>
<dbReference type="GO" id="GO:0048270">
    <property type="term" value="F:methionine adenosyltransferase regulator activity"/>
    <property type="evidence" value="ECO:0007669"/>
    <property type="project" value="TreeGrafter"/>
</dbReference>
<dbReference type="Proteomes" id="UP000823922">
    <property type="component" value="Unassembled WGS sequence"/>
</dbReference>
<evidence type="ECO:0000256" key="1">
    <source>
        <dbReference type="ARBA" id="ARBA00010944"/>
    </source>
</evidence>
<dbReference type="AlphaFoldDB" id="A0A9D2QJ30"/>
<protein>
    <recommendedName>
        <fullName evidence="2">dTDP-4-dehydrorhamnose reductase</fullName>
        <ecNumber evidence="2">1.1.1.133</ecNumber>
    </recommendedName>
</protein>
<name>A0A9D2QJ30_9FIRM</name>
<dbReference type="PANTHER" id="PTHR10491">
    <property type="entry name" value="DTDP-4-DEHYDRORHAMNOSE REDUCTASE"/>
    <property type="match status" value="1"/>
</dbReference>
<accession>A0A9D2QJ30</accession>
<dbReference type="Gene3D" id="3.40.50.720">
    <property type="entry name" value="NAD(P)-binding Rossmann-like Domain"/>
    <property type="match status" value="1"/>
</dbReference>
<evidence type="ECO:0000313" key="4">
    <source>
        <dbReference type="EMBL" id="HJC88550.1"/>
    </source>
</evidence>
<dbReference type="InterPro" id="IPR036291">
    <property type="entry name" value="NAD(P)-bd_dom_sf"/>
</dbReference>
<dbReference type="EC" id="1.1.1.133" evidence="2"/>
<dbReference type="EMBL" id="DWVS01000284">
    <property type="protein sequence ID" value="HJC88550.1"/>
    <property type="molecule type" value="Genomic_DNA"/>
</dbReference>
<organism evidence="4 5">
    <name type="scientific">Candidatus Eisenbergiella intestinigallinarum</name>
    <dbReference type="NCBI Taxonomy" id="2838549"/>
    <lineage>
        <taxon>Bacteria</taxon>
        <taxon>Bacillati</taxon>
        <taxon>Bacillota</taxon>
        <taxon>Clostridia</taxon>
        <taxon>Lachnospirales</taxon>
        <taxon>Lachnospiraceae</taxon>
        <taxon>Eisenbergiella</taxon>
    </lineage>
</organism>
<dbReference type="InterPro" id="IPR005913">
    <property type="entry name" value="dTDP_dehydrorham_reduct"/>
</dbReference>
<comment type="similarity">
    <text evidence="1 2">Belongs to the dTDP-4-dehydrorhamnose reductase family.</text>
</comment>
<comment type="function">
    <text evidence="2">Catalyzes the reduction of dTDP-6-deoxy-L-lyxo-4-hexulose to yield dTDP-L-rhamnose.</text>
</comment>
<keyword evidence="2" id="KW-0560">Oxidoreductase</keyword>